<evidence type="ECO:0000313" key="2">
    <source>
        <dbReference type="Proteomes" id="UP000198520"/>
    </source>
</evidence>
<name>A0A1I2CGZ4_9MICO</name>
<protein>
    <recommendedName>
        <fullName evidence="3">GGDEF domain-containing protein, diguanylate cyclase (C-di-GMP synthetase) or its enzymatically inactive variants</fullName>
    </recommendedName>
</protein>
<proteinExistence type="predicted"/>
<gene>
    <name evidence="1" type="ORF">SAMN04488035_0118</name>
</gene>
<organism evidence="1 2">
    <name type="scientific">Flavimobilis marinus</name>
    <dbReference type="NCBI Taxonomy" id="285351"/>
    <lineage>
        <taxon>Bacteria</taxon>
        <taxon>Bacillati</taxon>
        <taxon>Actinomycetota</taxon>
        <taxon>Actinomycetes</taxon>
        <taxon>Micrococcales</taxon>
        <taxon>Jonesiaceae</taxon>
        <taxon>Flavimobilis</taxon>
    </lineage>
</organism>
<dbReference type="AlphaFoldDB" id="A0A1I2CGZ4"/>
<accession>A0A1I2CGZ4</accession>
<sequence>MNISASGGRPRADAGGAATGCARCPRRDACPHAGPAGTDVAEALVLLQTWHDLSVGTSWRNAGDWPHPAAEAFAEALVTGCDPLPRAARLGSARAVQGVGIGETLEDLAHAYAVLGTTPPPDVTRAAAEGWVEVLETAAVQPVLVDPLSGLFTLEYLRARVRETYLQPEPWALLVVDVGLTGLRAPERFERAAAVGDSLTAVFGAGHPMANVDDGLFVVLVRRDEQLGDRIDEVRRRVVPFTSESRQARVMRNPARVWIEQLPGAVMDVPDLLSSLRG</sequence>
<dbReference type="OrthoDB" id="4936366at2"/>
<keyword evidence="2" id="KW-1185">Reference proteome</keyword>
<reference evidence="2" key="1">
    <citation type="submission" date="2016-10" db="EMBL/GenBank/DDBJ databases">
        <authorList>
            <person name="Varghese N."/>
            <person name="Submissions S."/>
        </authorList>
    </citation>
    <scope>NUCLEOTIDE SEQUENCE [LARGE SCALE GENOMIC DNA]</scope>
    <source>
        <strain evidence="2">DSM 19083</strain>
    </source>
</reference>
<evidence type="ECO:0008006" key="3">
    <source>
        <dbReference type="Google" id="ProtNLM"/>
    </source>
</evidence>
<evidence type="ECO:0000313" key="1">
    <source>
        <dbReference type="EMBL" id="SFE67395.1"/>
    </source>
</evidence>
<dbReference type="STRING" id="285351.SAMN04488035_0118"/>
<dbReference type="RefSeq" id="WP_093374178.1">
    <property type="nucleotide sequence ID" value="NZ_BNAN01000001.1"/>
</dbReference>
<dbReference type="EMBL" id="FONZ01000001">
    <property type="protein sequence ID" value="SFE67395.1"/>
    <property type="molecule type" value="Genomic_DNA"/>
</dbReference>
<dbReference type="Proteomes" id="UP000198520">
    <property type="component" value="Unassembled WGS sequence"/>
</dbReference>